<dbReference type="InterPro" id="IPR038084">
    <property type="entry name" value="PduO/GlcC-like_sf"/>
</dbReference>
<dbReference type="AlphaFoldDB" id="A0A4P5PG31"/>
<name>A0A4P5PG31_9ENTE</name>
<dbReference type="OrthoDB" id="9815315at2"/>
<organism evidence="1 2">
    <name type="scientific">Enterococcus florum</name>
    <dbReference type="NCBI Taxonomy" id="2480627"/>
    <lineage>
        <taxon>Bacteria</taxon>
        <taxon>Bacillati</taxon>
        <taxon>Bacillota</taxon>
        <taxon>Bacilli</taxon>
        <taxon>Lactobacillales</taxon>
        <taxon>Enterococcaceae</taxon>
        <taxon>Enterococcus</taxon>
    </lineage>
</organism>
<dbReference type="PANTHER" id="PTHR28255:SF1">
    <property type="entry name" value="UPF0303 PROTEIN YBR137W"/>
    <property type="match status" value="1"/>
</dbReference>
<dbReference type="InterPro" id="IPR010371">
    <property type="entry name" value="YBR137W-like"/>
</dbReference>
<dbReference type="Pfam" id="PF03928">
    <property type="entry name" value="HbpS-like"/>
    <property type="match status" value="1"/>
</dbReference>
<dbReference type="SUPFAM" id="SSF143744">
    <property type="entry name" value="GlcG-like"/>
    <property type="match status" value="1"/>
</dbReference>
<sequence length="141" mass="16401">MDKQQVIQDEQEVVFTEFTHELGFKIAQRIVEKVKERQLKSVGVRILLDDLLVFQYLMDGKTEDNWLKRKEKTVLDSGHSSLYIFFHQDEYNDWVNDEQYAVCGGGFPIIIKGEVRGVIGVSGLKHDEDHVLLTETVREFI</sequence>
<dbReference type="PANTHER" id="PTHR28255">
    <property type="match status" value="1"/>
</dbReference>
<dbReference type="Gene3D" id="3.30.450.150">
    <property type="entry name" value="Haem-degrading domain"/>
    <property type="match status" value="1"/>
</dbReference>
<dbReference type="InterPro" id="IPR005624">
    <property type="entry name" value="PduO/GlcC-like"/>
</dbReference>
<gene>
    <name evidence="1" type="ORF">NRIC_32720</name>
</gene>
<dbReference type="Proteomes" id="UP000290567">
    <property type="component" value="Unassembled WGS sequence"/>
</dbReference>
<accession>A0A4P5PG31</accession>
<keyword evidence="2" id="KW-1185">Reference proteome</keyword>
<protein>
    <submittedName>
        <fullName evidence="1">UPF0303 protein R02983</fullName>
    </submittedName>
</protein>
<comment type="caution">
    <text evidence="1">The sequence shown here is derived from an EMBL/GenBank/DDBJ whole genome shotgun (WGS) entry which is preliminary data.</text>
</comment>
<dbReference type="RefSeq" id="WP_146623775.1">
    <property type="nucleotide sequence ID" value="NZ_BJCC01000031.1"/>
</dbReference>
<dbReference type="EMBL" id="BJCC01000031">
    <property type="protein sequence ID" value="GCF95381.1"/>
    <property type="molecule type" value="Genomic_DNA"/>
</dbReference>
<evidence type="ECO:0000313" key="2">
    <source>
        <dbReference type="Proteomes" id="UP000290567"/>
    </source>
</evidence>
<reference evidence="2" key="1">
    <citation type="submission" date="2019-02" db="EMBL/GenBank/DDBJ databases">
        <title>Draft genome sequence of Enterococcus sp. Gos25-1.</title>
        <authorList>
            <person name="Tanaka N."/>
            <person name="Shiwa Y."/>
            <person name="Fujita N."/>
        </authorList>
    </citation>
    <scope>NUCLEOTIDE SEQUENCE [LARGE SCALE GENOMIC DNA]</scope>
    <source>
        <strain evidence="2">Gos25-1</strain>
    </source>
</reference>
<proteinExistence type="predicted"/>
<evidence type="ECO:0000313" key="1">
    <source>
        <dbReference type="EMBL" id="GCF95381.1"/>
    </source>
</evidence>